<organism evidence="1 2">
    <name type="scientific">Roseburia amylophila</name>
    <dbReference type="NCBI Taxonomy" id="2981794"/>
    <lineage>
        <taxon>Bacteria</taxon>
        <taxon>Bacillati</taxon>
        <taxon>Bacillota</taxon>
        <taxon>Clostridia</taxon>
        <taxon>Lachnospirales</taxon>
        <taxon>Lachnospiraceae</taxon>
        <taxon>Roseburia</taxon>
    </lineage>
</organism>
<accession>A0ABT2SH84</accession>
<sequence>MQDIIDMELEEYIPLKIIFNKDKEAVEYISYSKDKTSSLEFTVGIKSKLLKRITLLLCKEYSETTDKLVVENFEDGKIIFHSDDIECPVFKTILYSNGSRIILSDKKSSHYIKMDKVYFGLSETDDIIEICVCDMRDSELEHLKKELELQ</sequence>
<dbReference type="RefSeq" id="WP_117842380.1">
    <property type="nucleotide sequence ID" value="NZ_JAOQKI010000023.1"/>
</dbReference>
<evidence type="ECO:0000313" key="1">
    <source>
        <dbReference type="EMBL" id="MCU6718048.1"/>
    </source>
</evidence>
<keyword evidence="2" id="KW-1185">Reference proteome</keyword>
<gene>
    <name evidence="1" type="ORF">OCV43_12345</name>
</gene>
<dbReference type="EMBL" id="JAOQKI010000023">
    <property type="protein sequence ID" value="MCU6718048.1"/>
    <property type="molecule type" value="Genomic_DNA"/>
</dbReference>
<name>A0ABT2SH84_9FIRM</name>
<dbReference type="Proteomes" id="UP001209666">
    <property type="component" value="Unassembled WGS sequence"/>
</dbReference>
<reference evidence="1 2" key="1">
    <citation type="journal article" date="2021" name="ISME Commun">
        <title>Automated analysis of genomic sequences facilitates high-throughput and comprehensive description of bacteria.</title>
        <authorList>
            <person name="Hitch T.C.A."/>
        </authorList>
    </citation>
    <scope>NUCLEOTIDE SEQUENCE [LARGE SCALE GENOMIC DNA]</scope>
    <source>
        <strain evidence="1 2">Sanger_19</strain>
    </source>
</reference>
<comment type="caution">
    <text evidence="1">The sequence shown here is derived from an EMBL/GenBank/DDBJ whole genome shotgun (WGS) entry which is preliminary data.</text>
</comment>
<protein>
    <submittedName>
        <fullName evidence="1">Uncharacterized protein</fullName>
    </submittedName>
</protein>
<evidence type="ECO:0000313" key="2">
    <source>
        <dbReference type="Proteomes" id="UP001209666"/>
    </source>
</evidence>
<proteinExistence type="predicted"/>